<dbReference type="EMBL" id="JBHTJL010000016">
    <property type="protein sequence ID" value="MFD1064265.1"/>
    <property type="molecule type" value="Genomic_DNA"/>
</dbReference>
<name>A0ABW3NCM1_9FLAO</name>
<evidence type="ECO:0000313" key="2">
    <source>
        <dbReference type="Proteomes" id="UP001597013"/>
    </source>
</evidence>
<protein>
    <recommendedName>
        <fullName evidence="3">DUF922 domain-containing protein</fullName>
    </recommendedName>
</protein>
<comment type="caution">
    <text evidence="1">The sequence shown here is derived from an EMBL/GenBank/DDBJ whole genome shotgun (WGS) entry which is preliminary data.</text>
</comment>
<evidence type="ECO:0008006" key="3">
    <source>
        <dbReference type="Google" id="ProtNLM"/>
    </source>
</evidence>
<keyword evidence="2" id="KW-1185">Reference proteome</keyword>
<evidence type="ECO:0000313" key="1">
    <source>
        <dbReference type="EMBL" id="MFD1064265.1"/>
    </source>
</evidence>
<organism evidence="1 2">
    <name type="scientific">Winogradskyella litorisediminis</name>
    <dbReference type="NCBI Taxonomy" id="1156618"/>
    <lineage>
        <taxon>Bacteria</taxon>
        <taxon>Pseudomonadati</taxon>
        <taxon>Bacteroidota</taxon>
        <taxon>Flavobacteriia</taxon>
        <taxon>Flavobacteriales</taxon>
        <taxon>Flavobacteriaceae</taxon>
        <taxon>Winogradskyella</taxon>
    </lineage>
</organism>
<reference evidence="2" key="1">
    <citation type="journal article" date="2019" name="Int. J. Syst. Evol. Microbiol.">
        <title>The Global Catalogue of Microorganisms (GCM) 10K type strain sequencing project: providing services to taxonomists for standard genome sequencing and annotation.</title>
        <authorList>
            <consortium name="The Broad Institute Genomics Platform"/>
            <consortium name="The Broad Institute Genome Sequencing Center for Infectious Disease"/>
            <person name="Wu L."/>
            <person name="Ma J."/>
        </authorList>
    </citation>
    <scope>NUCLEOTIDE SEQUENCE [LARGE SCALE GENOMIC DNA]</scope>
    <source>
        <strain evidence="2">CCUG 62215</strain>
    </source>
</reference>
<gene>
    <name evidence="1" type="ORF">ACFQ1Q_13495</name>
</gene>
<dbReference type="Proteomes" id="UP001597013">
    <property type="component" value="Unassembled WGS sequence"/>
</dbReference>
<accession>A0ABW3NCM1</accession>
<proteinExistence type="predicted"/>
<sequence length="166" mass="19431">MNIIMLLIPNKLILDSFNHEKVPYTGSLEWKNFKGVPDENYFADAIISNGYQYKINRVYNFPKIVIGSYMNPYKSWKKEIKSELGSKLLLKHEQGHFDIREAFRIKILDSISSNYFHSADESENIVEHFSGIQVKTDELYDEETYHGSILEKQEIWNTKIDSMLGN</sequence>